<evidence type="ECO:0000256" key="2">
    <source>
        <dbReference type="ARBA" id="ARBA00004304"/>
    </source>
</evidence>
<sequence>MPIPRSSYYDRNFRQGPALLRARKPYLMKNALTGLGLWCVVGGVYWWTLKAVGQEDFEDVKVPDAPVRKAQS</sequence>
<evidence type="ECO:0000256" key="8">
    <source>
        <dbReference type="ARBA" id="ARBA00023136"/>
    </source>
</evidence>
<dbReference type="Proteomes" id="UP001187682">
    <property type="component" value="Unassembled WGS sequence"/>
</dbReference>
<dbReference type="PANTHER" id="PTHR15642:SF3">
    <property type="entry name" value="CYTOCHROME C OXIDASE ASSEMBLY FACTOR 3 HOMOLOG, MITOCHONDRIAL"/>
    <property type="match status" value="1"/>
</dbReference>
<reference evidence="11" key="1">
    <citation type="submission" date="2018-03" db="EMBL/GenBank/DDBJ databases">
        <authorList>
            <person name="Guldener U."/>
        </authorList>
    </citation>
    <scope>NUCLEOTIDE SEQUENCE</scope>
</reference>
<keyword evidence="7 9" id="KW-0496">Mitochondrion</keyword>
<dbReference type="Pfam" id="PF09813">
    <property type="entry name" value="Coa3_cc"/>
    <property type="match status" value="1"/>
</dbReference>
<keyword evidence="8 9" id="KW-0472">Membrane</keyword>
<accession>A0AAE8STT5</accession>
<keyword evidence="9" id="KW-0999">Mitochondrion inner membrane</keyword>
<evidence type="ECO:0000256" key="3">
    <source>
        <dbReference type="ARBA" id="ARBA00007035"/>
    </source>
</evidence>
<feature type="domain" description="Cytochrome c oxidase assembly factor 3 mitochondrial coiled-coil" evidence="10">
    <location>
        <begin position="19"/>
        <end position="59"/>
    </location>
</feature>
<evidence type="ECO:0000256" key="9">
    <source>
        <dbReference type="RuleBase" id="RU367056"/>
    </source>
</evidence>
<dbReference type="InterPro" id="IPR018628">
    <property type="entry name" value="Coa3_CC"/>
</dbReference>
<dbReference type="PANTHER" id="PTHR15642">
    <property type="entry name" value="CYTOCHROME C OXIDASE ASSEMBLY FACTOR 3, MITOCHONDRIAL"/>
    <property type="match status" value="1"/>
</dbReference>
<dbReference type="GO" id="GO:0033617">
    <property type="term" value="P:mitochondrial respiratory chain complex IV assembly"/>
    <property type="evidence" value="ECO:0007669"/>
    <property type="project" value="UniProtKB-UniRule"/>
</dbReference>
<organism evidence="11 12">
    <name type="scientific">Cephalotrichum gorgonifer</name>
    <dbReference type="NCBI Taxonomy" id="2041049"/>
    <lineage>
        <taxon>Eukaryota</taxon>
        <taxon>Fungi</taxon>
        <taxon>Dikarya</taxon>
        <taxon>Ascomycota</taxon>
        <taxon>Pezizomycotina</taxon>
        <taxon>Sordariomycetes</taxon>
        <taxon>Hypocreomycetidae</taxon>
        <taxon>Microascales</taxon>
        <taxon>Microascaceae</taxon>
        <taxon>Cephalotrichum</taxon>
    </lineage>
</organism>
<keyword evidence="12" id="KW-1185">Reference proteome</keyword>
<comment type="subunit">
    <text evidence="4 9">Component of 250-400 kDa complexes called cytochrome oxidase assembly intermediates or COA complexes.</text>
</comment>
<evidence type="ECO:0000313" key="12">
    <source>
        <dbReference type="Proteomes" id="UP001187682"/>
    </source>
</evidence>
<evidence type="ECO:0000259" key="10">
    <source>
        <dbReference type="Pfam" id="PF09813"/>
    </source>
</evidence>
<evidence type="ECO:0000313" key="11">
    <source>
        <dbReference type="EMBL" id="SPO00911.1"/>
    </source>
</evidence>
<dbReference type="EMBL" id="ONZQ02000004">
    <property type="protein sequence ID" value="SPO00911.1"/>
    <property type="molecule type" value="Genomic_DNA"/>
</dbReference>
<comment type="function">
    <text evidence="1 9">Required for assembly of cytochrome c oxidase (complex IV).</text>
</comment>
<evidence type="ECO:0000256" key="6">
    <source>
        <dbReference type="ARBA" id="ARBA00022989"/>
    </source>
</evidence>
<comment type="similarity">
    <text evidence="3 9">Belongs to the COA3 family.</text>
</comment>
<dbReference type="AlphaFoldDB" id="A0AAE8STT5"/>
<evidence type="ECO:0000256" key="7">
    <source>
        <dbReference type="ARBA" id="ARBA00023128"/>
    </source>
</evidence>
<comment type="subcellular location">
    <subcellularLocation>
        <location evidence="2">Mitochondrion membrane</location>
        <topology evidence="2">Single-pass membrane protein</topology>
    </subcellularLocation>
</comment>
<evidence type="ECO:0000256" key="1">
    <source>
        <dbReference type="ARBA" id="ARBA00003064"/>
    </source>
</evidence>
<evidence type="ECO:0000256" key="5">
    <source>
        <dbReference type="ARBA" id="ARBA00022692"/>
    </source>
</evidence>
<protein>
    <recommendedName>
        <fullName evidence="9">Cytochrome c oxidase assembly factor 3</fullName>
    </recommendedName>
</protein>
<gene>
    <name evidence="11" type="ORF">DNG_03659</name>
</gene>
<comment type="caution">
    <text evidence="11">The sequence shown here is derived from an EMBL/GenBank/DDBJ whole genome shotgun (WGS) entry which is preliminary data.</text>
</comment>
<dbReference type="GO" id="GO:0005743">
    <property type="term" value="C:mitochondrial inner membrane"/>
    <property type="evidence" value="ECO:0007669"/>
    <property type="project" value="UniProtKB-UniRule"/>
</dbReference>
<feature type="transmembrane region" description="Helical" evidence="9">
    <location>
        <begin position="31"/>
        <end position="49"/>
    </location>
</feature>
<evidence type="ECO:0000256" key="4">
    <source>
        <dbReference type="ARBA" id="ARBA00011351"/>
    </source>
</evidence>
<name>A0AAE8STT5_9PEZI</name>
<dbReference type="InterPro" id="IPR041752">
    <property type="entry name" value="Coa3"/>
</dbReference>
<keyword evidence="6 9" id="KW-1133">Transmembrane helix</keyword>
<proteinExistence type="inferred from homology"/>
<keyword evidence="5 9" id="KW-0812">Transmembrane</keyword>